<dbReference type="SUPFAM" id="SSF53448">
    <property type="entry name" value="Nucleotide-diphospho-sugar transferases"/>
    <property type="match status" value="1"/>
</dbReference>
<dbReference type="InterPro" id="IPR050065">
    <property type="entry name" value="GlmU-like"/>
</dbReference>
<evidence type="ECO:0000313" key="5">
    <source>
        <dbReference type="Proteomes" id="UP000325797"/>
    </source>
</evidence>
<dbReference type="AlphaFoldDB" id="A0A5J6N065"/>
<dbReference type="InterPro" id="IPR005835">
    <property type="entry name" value="NTP_transferase_dom"/>
</dbReference>
<keyword evidence="2 4" id="KW-0548">Nucleotidyltransferase</keyword>
<name>A0A5J6N065_9PROT</name>
<protein>
    <submittedName>
        <fullName evidence="4">Mannose-1-phosphate guanylyltransferase</fullName>
    </submittedName>
</protein>
<dbReference type="RefSeq" id="WP_151114526.1">
    <property type="nucleotide sequence ID" value="NZ_CP042582.1"/>
</dbReference>
<reference evidence="4 5" key="1">
    <citation type="submission" date="2019-08" db="EMBL/GenBank/DDBJ databases">
        <title>Hyperibacter terrae gen. nov., sp. nov. and Hyperibacter viscosus sp. nov., two new members in the family Rhodospirillaceae isolated from the rhizosphere of Hypericum perforatum.</title>
        <authorList>
            <person name="Noviana Z."/>
        </authorList>
    </citation>
    <scope>NUCLEOTIDE SEQUENCE [LARGE SCALE GENOMIC DNA]</scope>
    <source>
        <strain evidence="4 5">R5959</strain>
    </source>
</reference>
<accession>A0A5J6N065</accession>
<dbReference type="EMBL" id="CP042582">
    <property type="protein sequence ID" value="QEX20276.1"/>
    <property type="molecule type" value="Genomic_DNA"/>
</dbReference>
<dbReference type="CDD" id="cd06422">
    <property type="entry name" value="NTP_transferase_like_1"/>
    <property type="match status" value="1"/>
</dbReference>
<keyword evidence="1 4" id="KW-0808">Transferase</keyword>
<evidence type="ECO:0000313" key="4">
    <source>
        <dbReference type="EMBL" id="QEX20276.1"/>
    </source>
</evidence>
<evidence type="ECO:0000256" key="1">
    <source>
        <dbReference type="ARBA" id="ARBA00022679"/>
    </source>
</evidence>
<dbReference type="InterPro" id="IPR029044">
    <property type="entry name" value="Nucleotide-diphossugar_trans"/>
</dbReference>
<evidence type="ECO:0000256" key="2">
    <source>
        <dbReference type="ARBA" id="ARBA00022695"/>
    </source>
</evidence>
<dbReference type="Pfam" id="PF00483">
    <property type="entry name" value="NTP_transferase"/>
    <property type="match status" value="1"/>
</dbReference>
<dbReference type="Gene3D" id="3.90.550.10">
    <property type="entry name" value="Spore Coat Polysaccharide Biosynthesis Protein SpsA, Chain A"/>
    <property type="match status" value="1"/>
</dbReference>
<dbReference type="Proteomes" id="UP000325797">
    <property type="component" value="Chromosome"/>
</dbReference>
<dbReference type="PANTHER" id="PTHR43584">
    <property type="entry name" value="NUCLEOTIDYL TRANSFERASE"/>
    <property type="match status" value="1"/>
</dbReference>
<sequence>MTFPDTAMVLAAGFGKRLRPLTEETPKPLVKVAGRPLIDWVLDRLAEGGVKRAVVNTHWLGERIVEHLADRKAPEILYSHEEEILETGGGIKKALPLLGKGPFFSVNAKILWLDGKTNALHRLAEAWDDARMDALLLLQPTATAVGYDGVGDFVLDPLGTIRRRKEREVAPFLFSGIQLLHPRLFEGSPDGFFSLNLLYDRAIEAGRLHGLRHDGEWYHVSTPRQLTEVEERLAEVGFWRR</sequence>
<gene>
    <name evidence="4" type="ORF">FRZ61_01930</name>
</gene>
<feature type="domain" description="Nucleotidyl transferase" evidence="3">
    <location>
        <begin position="7"/>
        <end position="144"/>
    </location>
</feature>
<organism evidence="4 5">
    <name type="scientific">Hypericibacter adhaerens</name>
    <dbReference type="NCBI Taxonomy" id="2602016"/>
    <lineage>
        <taxon>Bacteria</taxon>
        <taxon>Pseudomonadati</taxon>
        <taxon>Pseudomonadota</taxon>
        <taxon>Alphaproteobacteria</taxon>
        <taxon>Rhodospirillales</taxon>
        <taxon>Dongiaceae</taxon>
        <taxon>Hypericibacter</taxon>
    </lineage>
</organism>
<evidence type="ECO:0000259" key="3">
    <source>
        <dbReference type="Pfam" id="PF00483"/>
    </source>
</evidence>
<keyword evidence="5" id="KW-1185">Reference proteome</keyword>
<dbReference type="OrthoDB" id="9788272at2"/>
<dbReference type="KEGG" id="hadh:FRZ61_01930"/>
<dbReference type="GO" id="GO:0016779">
    <property type="term" value="F:nucleotidyltransferase activity"/>
    <property type="evidence" value="ECO:0007669"/>
    <property type="project" value="UniProtKB-KW"/>
</dbReference>
<proteinExistence type="predicted"/>
<dbReference type="PANTHER" id="PTHR43584:SF8">
    <property type="entry name" value="N-ACETYLMURAMATE ALPHA-1-PHOSPHATE URIDYLYLTRANSFERASE"/>
    <property type="match status" value="1"/>
</dbReference>